<reference evidence="3 4" key="1">
    <citation type="submission" date="2023-04" db="EMBL/GenBank/DDBJ databases">
        <title>Genome of Basidiobolus ranarum AG-B5.</title>
        <authorList>
            <person name="Stajich J.E."/>
            <person name="Carter-House D."/>
            <person name="Gryganskyi A."/>
        </authorList>
    </citation>
    <scope>NUCLEOTIDE SEQUENCE [LARGE SCALE GENOMIC DNA]</scope>
    <source>
        <strain evidence="3 4">AG-B5</strain>
    </source>
</reference>
<comment type="similarity">
    <text evidence="1">Belongs to the CNOT10 family.</text>
</comment>
<dbReference type="EMBL" id="JASJQH010006925">
    <property type="protein sequence ID" value="KAK9723381.1"/>
    <property type="molecule type" value="Genomic_DNA"/>
</dbReference>
<gene>
    <name evidence="3" type="ORF">K7432_001989</name>
</gene>
<evidence type="ECO:0000256" key="1">
    <source>
        <dbReference type="ARBA" id="ARBA00010080"/>
    </source>
</evidence>
<protein>
    <recommendedName>
        <fullName evidence="5">CCR4-NOT transcription complex subunit 10</fullName>
    </recommendedName>
</protein>
<dbReference type="InterPro" id="IPR011990">
    <property type="entry name" value="TPR-like_helical_dom_sf"/>
</dbReference>
<evidence type="ECO:0000256" key="2">
    <source>
        <dbReference type="SAM" id="Coils"/>
    </source>
</evidence>
<evidence type="ECO:0000313" key="4">
    <source>
        <dbReference type="Proteomes" id="UP001479436"/>
    </source>
</evidence>
<proteinExistence type="inferred from homology"/>
<organism evidence="3 4">
    <name type="scientific">Basidiobolus ranarum</name>
    <dbReference type="NCBI Taxonomy" id="34480"/>
    <lineage>
        <taxon>Eukaryota</taxon>
        <taxon>Fungi</taxon>
        <taxon>Fungi incertae sedis</taxon>
        <taxon>Zoopagomycota</taxon>
        <taxon>Entomophthoromycotina</taxon>
        <taxon>Basidiobolomycetes</taxon>
        <taxon>Basidiobolales</taxon>
        <taxon>Basidiobolaceae</taxon>
        <taxon>Basidiobolus</taxon>
    </lineage>
</organism>
<comment type="caution">
    <text evidence="3">The sequence shown here is derived from an EMBL/GenBank/DDBJ whole genome shotgun (WGS) entry which is preliminary data.</text>
</comment>
<keyword evidence="2" id="KW-0175">Coiled coil</keyword>
<keyword evidence="4" id="KW-1185">Reference proteome</keyword>
<sequence length="528" mass="60019">MASLETALSRAATAYYQAGDYLSSQKCLRELSGLRQHKDVKVLHNLQLINYLLKGSSTTIAEVASSLQTLVTDFPPDIPSGRGLYNSKKKRILDLVVTKYNIAILCFQQRRFSECIELLQLILSHTGDGHWLNSDIRQKILWLLVDAYLNISQGERAESIVNKIESMLVESEHILSEEVPNQEDSNNRVEDLWLAKLTGKTDEIASSDGVQKQVEEILSAITPLRSSSTNHRKAKLDLDNTKYRIALTRAFISIQEGKYDSAGVQLNRLLPRSFDEDHKSSDYNDHQLERYLTAAYLATRIEYAKGDMTRAMDLLETCRIIHGRIRSPVKAKKFQLCRQNNLGCIAFCQGEVKLARGLFSAVLIEIEDALKTSEEELNELQNDLEFSHATYLQVLMNFTLASLMCNEPSQINECFQKIAHSKVYPRSPLFWVRCAEGLLYRYAVKKLLKDTSNTLTNRLCMTENELTKAASYICNAQVLLKMMNPEETEEISKSHPKLHTFFAVGRAYCAWEMGDKFMAKKIITTTET</sequence>
<dbReference type="Proteomes" id="UP001479436">
    <property type="component" value="Unassembled WGS sequence"/>
</dbReference>
<dbReference type="Gene3D" id="1.25.40.10">
    <property type="entry name" value="Tetratricopeptide repeat domain"/>
    <property type="match status" value="1"/>
</dbReference>
<dbReference type="InterPro" id="IPR039740">
    <property type="entry name" value="CNOT10"/>
</dbReference>
<dbReference type="PANTHER" id="PTHR12979">
    <property type="entry name" value="CCR4-NOT TRANSCRIPTION COMPLEX SUBUNIT 10"/>
    <property type="match status" value="1"/>
</dbReference>
<feature type="coiled-coil region" evidence="2">
    <location>
        <begin position="363"/>
        <end position="390"/>
    </location>
</feature>
<name>A0ABR2W8J8_9FUNG</name>
<dbReference type="PANTHER" id="PTHR12979:SF5">
    <property type="entry name" value="CCR4-NOT TRANSCRIPTION COMPLEX SUBUNIT 10"/>
    <property type="match status" value="1"/>
</dbReference>
<evidence type="ECO:0000313" key="3">
    <source>
        <dbReference type="EMBL" id="KAK9723381.1"/>
    </source>
</evidence>
<accession>A0ABR2W8J8</accession>
<evidence type="ECO:0008006" key="5">
    <source>
        <dbReference type="Google" id="ProtNLM"/>
    </source>
</evidence>